<gene>
    <name evidence="2" type="ORF">FDENT_7807</name>
</gene>
<dbReference type="AlphaFoldDB" id="A0A8H5U6J4"/>
<reference evidence="2 3" key="1">
    <citation type="submission" date="2020-05" db="EMBL/GenBank/DDBJ databases">
        <title>Identification and distribution of gene clusters putatively required for synthesis of sphingolipid metabolism inhibitors in phylogenetically diverse species of the filamentous fungus Fusarium.</title>
        <authorList>
            <person name="Kim H.-S."/>
            <person name="Busman M."/>
            <person name="Brown D.W."/>
            <person name="Divon H."/>
            <person name="Uhlig S."/>
            <person name="Proctor R.H."/>
        </authorList>
    </citation>
    <scope>NUCLEOTIDE SEQUENCE [LARGE SCALE GENOMIC DNA]</scope>
    <source>
        <strain evidence="2 3">NRRL 25311</strain>
    </source>
</reference>
<evidence type="ECO:0000313" key="2">
    <source>
        <dbReference type="EMBL" id="KAF5682110.1"/>
    </source>
</evidence>
<keyword evidence="3" id="KW-1185">Reference proteome</keyword>
<accession>A0A8H5U6J4</accession>
<sequence length="232" mass="26426">MNTRPARKRSFQQGTSPAPPQPAKRPRRSGGVEPESIQEQILKLNPEALQKAYQVVEMSRDASKMRLSADEEWWKDGGKGLADFQGDIQLRKLGYEEEQEHFEKRERELETLNTAIKTREGFQQGKEQSAELDEVEGKIRVKREIIRRKFDDLAAQARGLDMPFLVNLTRLHCSGSVHLERATDEEGVDNGEEVRKAWRTAGYEYEAEALISSGHEPEHHYIIAAAEAADSR</sequence>
<comment type="caution">
    <text evidence="2">The sequence shown here is derived from an EMBL/GenBank/DDBJ whole genome shotgun (WGS) entry which is preliminary data.</text>
</comment>
<evidence type="ECO:0000256" key="1">
    <source>
        <dbReference type="SAM" id="MobiDB-lite"/>
    </source>
</evidence>
<proteinExistence type="predicted"/>
<name>A0A8H5U6J4_9HYPO</name>
<feature type="compositionally biased region" description="Basic residues" evidence="1">
    <location>
        <begin position="1"/>
        <end position="10"/>
    </location>
</feature>
<dbReference type="Proteomes" id="UP000562682">
    <property type="component" value="Unassembled WGS sequence"/>
</dbReference>
<protein>
    <submittedName>
        <fullName evidence="2">Uncharacterized protein</fullName>
    </submittedName>
</protein>
<evidence type="ECO:0000313" key="3">
    <source>
        <dbReference type="Proteomes" id="UP000562682"/>
    </source>
</evidence>
<organism evidence="2 3">
    <name type="scientific">Fusarium denticulatum</name>
    <dbReference type="NCBI Taxonomy" id="48507"/>
    <lineage>
        <taxon>Eukaryota</taxon>
        <taxon>Fungi</taxon>
        <taxon>Dikarya</taxon>
        <taxon>Ascomycota</taxon>
        <taxon>Pezizomycotina</taxon>
        <taxon>Sordariomycetes</taxon>
        <taxon>Hypocreomycetidae</taxon>
        <taxon>Hypocreales</taxon>
        <taxon>Nectriaceae</taxon>
        <taxon>Fusarium</taxon>
        <taxon>Fusarium fujikuroi species complex</taxon>
    </lineage>
</organism>
<feature type="region of interest" description="Disordered" evidence="1">
    <location>
        <begin position="1"/>
        <end position="37"/>
    </location>
</feature>
<dbReference type="EMBL" id="JAAOAK010000225">
    <property type="protein sequence ID" value="KAF5682110.1"/>
    <property type="molecule type" value="Genomic_DNA"/>
</dbReference>